<dbReference type="Proteomes" id="UP000054408">
    <property type="component" value="Unassembled WGS sequence"/>
</dbReference>
<proteinExistence type="inferred from homology"/>
<dbReference type="Pfam" id="PF05348">
    <property type="entry name" value="UMP1"/>
    <property type="match status" value="1"/>
</dbReference>
<evidence type="ECO:0000313" key="4">
    <source>
        <dbReference type="Proteomes" id="UP000054408"/>
    </source>
</evidence>
<evidence type="ECO:0000313" key="3">
    <source>
        <dbReference type="EMBL" id="KNC53398.1"/>
    </source>
</evidence>
<dbReference type="EMBL" id="GL349481">
    <property type="protein sequence ID" value="KNC53398.1"/>
    <property type="molecule type" value="Genomic_DNA"/>
</dbReference>
<comment type="similarity">
    <text evidence="2">Belongs to the POMP/UMP1 family.</text>
</comment>
<gene>
    <name evidence="3" type="ORF">AMSG_08903</name>
</gene>
<evidence type="ECO:0000256" key="1">
    <source>
        <dbReference type="ARBA" id="ARBA00023186"/>
    </source>
</evidence>
<name>A0A0L0DPP3_THETB</name>
<protein>
    <submittedName>
        <fullName evidence="3">Proteasome maturation protein</fullName>
    </submittedName>
</protein>
<reference evidence="3 4" key="1">
    <citation type="submission" date="2010-05" db="EMBL/GenBank/DDBJ databases">
        <title>The Genome Sequence of Thecamonas trahens ATCC 50062.</title>
        <authorList>
            <consortium name="The Broad Institute Genome Sequencing Platform"/>
            <person name="Russ C."/>
            <person name="Cuomo C."/>
            <person name="Shea T."/>
            <person name="Young S.K."/>
            <person name="Zeng Q."/>
            <person name="Koehrsen M."/>
            <person name="Haas B."/>
            <person name="Borodovsky M."/>
            <person name="Guigo R."/>
            <person name="Alvarado L."/>
            <person name="Berlin A."/>
            <person name="Bochicchio J."/>
            <person name="Borenstein D."/>
            <person name="Chapman S."/>
            <person name="Chen Z."/>
            <person name="Freedman E."/>
            <person name="Gellesch M."/>
            <person name="Goldberg J."/>
            <person name="Griggs A."/>
            <person name="Gujja S."/>
            <person name="Heilman E."/>
            <person name="Heiman D."/>
            <person name="Hepburn T."/>
            <person name="Howarth C."/>
            <person name="Jen D."/>
            <person name="Larson L."/>
            <person name="Mehta T."/>
            <person name="Park D."/>
            <person name="Pearson M."/>
            <person name="Roberts A."/>
            <person name="Saif S."/>
            <person name="Shenoy N."/>
            <person name="Sisk P."/>
            <person name="Stolte C."/>
            <person name="Sykes S."/>
            <person name="Thomson T."/>
            <person name="Walk T."/>
            <person name="White J."/>
            <person name="Yandava C."/>
            <person name="Burger G."/>
            <person name="Gray M.W."/>
            <person name="Holland P.W.H."/>
            <person name="King N."/>
            <person name="Lang F.B.F."/>
            <person name="Roger A.J."/>
            <person name="Ruiz-Trillo I."/>
            <person name="Lander E."/>
            <person name="Nusbaum C."/>
        </authorList>
    </citation>
    <scope>NUCLEOTIDE SEQUENCE [LARGE SCALE GENOMIC DNA]</scope>
    <source>
        <strain evidence="3 4">ATCC 50062</strain>
    </source>
</reference>
<keyword evidence="1" id="KW-0143">Chaperone</keyword>
<dbReference type="GO" id="GO:0043248">
    <property type="term" value="P:proteasome assembly"/>
    <property type="evidence" value="ECO:0007669"/>
    <property type="project" value="InterPro"/>
</dbReference>
<dbReference type="InterPro" id="IPR008012">
    <property type="entry name" value="Ump1"/>
</dbReference>
<dbReference type="GO" id="GO:0005634">
    <property type="term" value="C:nucleus"/>
    <property type="evidence" value="ECO:0007669"/>
    <property type="project" value="TreeGrafter"/>
</dbReference>
<dbReference type="RefSeq" id="XP_013754438.1">
    <property type="nucleotide sequence ID" value="XM_013898984.1"/>
</dbReference>
<evidence type="ECO:0000256" key="2">
    <source>
        <dbReference type="ARBA" id="ARBA00043974"/>
    </source>
</evidence>
<dbReference type="PANTHER" id="PTHR12828">
    <property type="entry name" value="PROTEASOME MATURATION PROTEIN UMP1"/>
    <property type="match status" value="1"/>
</dbReference>
<accession>A0A0L0DPP3</accession>
<dbReference type="PANTHER" id="PTHR12828:SF3">
    <property type="entry name" value="PROTEASOME MATURATION PROTEIN"/>
    <property type="match status" value="1"/>
</dbReference>
<dbReference type="GO" id="GO:0005737">
    <property type="term" value="C:cytoplasm"/>
    <property type="evidence" value="ECO:0007669"/>
    <property type="project" value="TreeGrafter"/>
</dbReference>
<sequence>MASLKPSAVPKQAMPAVGMTSHAMVDPMTAGLGNTVAAELRPMHPVEAIEANAPAQEAALTKHALDATFGSHAFLRTQFEAAVFSQYHRLPGLPSSFVALDTLSGADESISFADYLGDARDPVEAPNLRAQAEALYGIRMPAER</sequence>
<keyword evidence="4" id="KW-1185">Reference proteome</keyword>
<dbReference type="GO" id="GO:0000502">
    <property type="term" value="C:proteasome complex"/>
    <property type="evidence" value="ECO:0007669"/>
    <property type="project" value="UniProtKB-KW"/>
</dbReference>
<dbReference type="STRING" id="461836.A0A0L0DPP3"/>
<organism evidence="3 4">
    <name type="scientific">Thecamonas trahens ATCC 50062</name>
    <dbReference type="NCBI Taxonomy" id="461836"/>
    <lineage>
        <taxon>Eukaryota</taxon>
        <taxon>Apusozoa</taxon>
        <taxon>Apusomonadida</taxon>
        <taxon>Apusomonadidae</taxon>
        <taxon>Thecamonas</taxon>
    </lineage>
</organism>
<keyword evidence="3" id="KW-0647">Proteasome</keyword>
<dbReference type="AlphaFoldDB" id="A0A0L0DPP3"/>
<dbReference type="GeneID" id="25567485"/>
<dbReference type="OrthoDB" id="15001at2759"/>